<evidence type="ECO:0000259" key="1">
    <source>
        <dbReference type="Pfam" id="PF01844"/>
    </source>
</evidence>
<name>A0A495UPI1_9GAMM</name>
<dbReference type="Proteomes" id="UP000274556">
    <property type="component" value="Unassembled WGS sequence"/>
</dbReference>
<dbReference type="GO" id="GO:0008270">
    <property type="term" value="F:zinc ion binding"/>
    <property type="evidence" value="ECO:0007669"/>
    <property type="project" value="InterPro"/>
</dbReference>
<sequence length="116" mass="13081">MPTSLRKSRFAAFQAQGARCYYCGAPMWLVSPDELKPQLDVNKDIATRLQCTGEHLLARCDGGGTSRQNIVAACRFCNSKRHSRKKAPDPGAYRQLVNKRMRAGKWHPREIHRALG</sequence>
<keyword evidence="2" id="KW-0255">Endonuclease</keyword>
<accession>A0A495UPI1</accession>
<feature type="domain" description="HNH" evidence="1">
    <location>
        <begin position="49"/>
        <end position="84"/>
    </location>
</feature>
<keyword evidence="2" id="KW-0378">Hydrolase</keyword>
<keyword evidence="3" id="KW-1185">Reference proteome</keyword>
<evidence type="ECO:0000313" key="2">
    <source>
        <dbReference type="EMBL" id="RKT37937.1"/>
    </source>
</evidence>
<dbReference type="EMBL" id="RBXL01000002">
    <property type="protein sequence ID" value="RKT37937.1"/>
    <property type="molecule type" value="Genomic_DNA"/>
</dbReference>
<evidence type="ECO:0000313" key="3">
    <source>
        <dbReference type="Proteomes" id="UP000274556"/>
    </source>
</evidence>
<dbReference type="InterPro" id="IPR003615">
    <property type="entry name" value="HNH_nuc"/>
</dbReference>
<dbReference type="Gene3D" id="1.10.30.50">
    <property type="match status" value="1"/>
</dbReference>
<reference evidence="2 3" key="1">
    <citation type="submission" date="2018-10" db="EMBL/GenBank/DDBJ databases">
        <title>Genomic Encyclopedia of Archaeal and Bacterial Type Strains, Phase II (KMG-II): from individual species to whole genera.</title>
        <authorList>
            <person name="Goeker M."/>
        </authorList>
    </citation>
    <scope>NUCLEOTIDE SEQUENCE [LARGE SCALE GENOMIC DNA]</scope>
    <source>
        <strain evidence="2 3">DSM 235</strain>
    </source>
</reference>
<comment type="caution">
    <text evidence="2">The sequence shown here is derived from an EMBL/GenBank/DDBJ whole genome shotgun (WGS) entry which is preliminary data.</text>
</comment>
<proteinExistence type="predicted"/>
<dbReference type="CDD" id="cd00085">
    <property type="entry name" value="HNHc"/>
    <property type="match status" value="1"/>
</dbReference>
<dbReference type="AlphaFoldDB" id="A0A495UPI1"/>
<dbReference type="GO" id="GO:0004519">
    <property type="term" value="F:endonuclease activity"/>
    <property type="evidence" value="ECO:0007669"/>
    <property type="project" value="UniProtKB-KW"/>
</dbReference>
<dbReference type="GO" id="GO:0003676">
    <property type="term" value="F:nucleic acid binding"/>
    <property type="evidence" value="ECO:0007669"/>
    <property type="project" value="InterPro"/>
</dbReference>
<gene>
    <name evidence="2" type="ORF">BDD21_5448</name>
</gene>
<protein>
    <submittedName>
        <fullName evidence="2">HNH endonuclease</fullName>
    </submittedName>
</protein>
<keyword evidence="2" id="KW-0540">Nuclease</keyword>
<organism evidence="2 3">
    <name type="scientific">Thiocapsa rosea</name>
    <dbReference type="NCBI Taxonomy" id="69360"/>
    <lineage>
        <taxon>Bacteria</taxon>
        <taxon>Pseudomonadati</taxon>
        <taxon>Pseudomonadota</taxon>
        <taxon>Gammaproteobacteria</taxon>
        <taxon>Chromatiales</taxon>
        <taxon>Chromatiaceae</taxon>
        <taxon>Thiocapsa</taxon>
    </lineage>
</organism>
<dbReference type="InterPro" id="IPR002711">
    <property type="entry name" value="HNH"/>
</dbReference>
<dbReference type="Pfam" id="PF01844">
    <property type="entry name" value="HNH"/>
    <property type="match status" value="1"/>
</dbReference>